<dbReference type="Gene3D" id="2.40.320.10">
    <property type="entry name" value="Hypothetical Protein Pfu-838710-001"/>
    <property type="match status" value="1"/>
</dbReference>
<reference evidence="16 17" key="1">
    <citation type="journal article" date="2004" name="Science">
        <title>The genome of the diatom Thalassiosira pseudonana: ecology, evolution, and metabolism.</title>
        <authorList>
            <person name="Armbrust E.V."/>
            <person name="Berges J.A."/>
            <person name="Bowler C."/>
            <person name="Green B.R."/>
            <person name="Martinez D."/>
            <person name="Putnam N.H."/>
            <person name="Zhou S."/>
            <person name="Allen A.E."/>
            <person name="Apt K.E."/>
            <person name="Bechner M."/>
            <person name="Brzezinski M.A."/>
            <person name="Chaal B.K."/>
            <person name="Chiovitti A."/>
            <person name="Davis A.K."/>
            <person name="Demarest M.S."/>
            <person name="Detter J.C."/>
            <person name="Glavina T."/>
            <person name="Goodstein D."/>
            <person name="Hadi M.Z."/>
            <person name="Hellsten U."/>
            <person name="Hildebrand M."/>
            <person name="Jenkins B.D."/>
            <person name="Jurka J."/>
            <person name="Kapitonov V.V."/>
            <person name="Kroger N."/>
            <person name="Lau W.W."/>
            <person name="Lane T.W."/>
            <person name="Larimer F.W."/>
            <person name="Lippmeier J.C."/>
            <person name="Lucas S."/>
            <person name="Medina M."/>
            <person name="Montsant A."/>
            <person name="Obornik M."/>
            <person name="Parker M.S."/>
            <person name="Palenik B."/>
            <person name="Pazour G.J."/>
            <person name="Richardson P.M."/>
            <person name="Rynearson T.A."/>
            <person name="Saito M.A."/>
            <person name="Schwartz D.C."/>
            <person name="Thamatrakoln K."/>
            <person name="Valentin K."/>
            <person name="Vardi A."/>
            <person name="Wilkerson F.P."/>
            <person name="Rokhsar D.S."/>
        </authorList>
    </citation>
    <scope>NUCLEOTIDE SEQUENCE [LARGE SCALE GENOMIC DNA]</scope>
    <source>
        <strain evidence="16 17">CCMP1335</strain>
    </source>
</reference>
<evidence type="ECO:0000256" key="9">
    <source>
        <dbReference type="ARBA" id="ARBA00022723"/>
    </source>
</evidence>
<dbReference type="EC" id="3.6.1.28" evidence="6"/>
<evidence type="ECO:0000256" key="8">
    <source>
        <dbReference type="ARBA" id="ARBA00022490"/>
    </source>
</evidence>
<evidence type="ECO:0000256" key="11">
    <source>
        <dbReference type="ARBA" id="ARBA00022842"/>
    </source>
</evidence>
<sequence>MSTDTTNNSDASSQTTSSSPSEYEIEKKFPISKSSASSIEQTLTKLGFQQTHKEEFTDWYFDLPSPHWYFSTLNDTWIRYRETKVKLGSSWGWRGVWQVKRGKSTRRDQEDDDDSAGLRLRGREDDGMTVYEEFQGKVAKAMVLDMLSRLDLDEAMMAETSGSSAPRDALYEGHDVPRLDGDEILAPFARFKTFRTSWQIPPTSTTDEIDVTAMFTGLKVDIDSTDFGYSVGEVEAVIANEDGNEASIEAEKEKIRTLVGMLNCDDTSKDDNDPSMARGKLEWYLINNRRDHYDACVEAGVMMA</sequence>
<comment type="subunit">
    <text evidence="5">Monomer.</text>
</comment>
<evidence type="ECO:0000256" key="7">
    <source>
        <dbReference type="ARBA" id="ARBA00020088"/>
    </source>
</evidence>
<dbReference type="KEGG" id="tps:THAPSDRAFT_5797"/>
<evidence type="ECO:0000313" key="17">
    <source>
        <dbReference type="Proteomes" id="UP000001449"/>
    </source>
</evidence>
<name>B8C3X6_THAPS</name>
<evidence type="ECO:0000256" key="10">
    <source>
        <dbReference type="ARBA" id="ARBA00022801"/>
    </source>
</evidence>
<dbReference type="GO" id="GO:0000287">
    <property type="term" value="F:magnesium ion binding"/>
    <property type="evidence" value="ECO:0000318"/>
    <property type="project" value="GO_Central"/>
</dbReference>
<keyword evidence="9" id="KW-0479">Metal-binding</keyword>
<dbReference type="OMA" id="REDENQG"/>
<dbReference type="PANTHER" id="PTHR14586:SF1">
    <property type="entry name" value="THIAMINE-TRIPHOSPHATASE"/>
    <property type="match status" value="1"/>
</dbReference>
<evidence type="ECO:0000256" key="2">
    <source>
        <dbReference type="ARBA" id="ARBA00002106"/>
    </source>
</evidence>
<organism evidence="16 17">
    <name type="scientific">Thalassiosira pseudonana</name>
    <name type="common">Marine diatom</name>
    <name type="synonym">Cyclotella nana</name>
    <dbReference type="NCBI Taxonomy" id="35128"/>
    <lineage>
        <taxon>Eukaryota</taxon>
        <taxon>Sar</taxon>
        <taxon>Stramenopiles</taxon>
        <taxon>Ochrophyta</taxon>
        <taxon>Bacillariophyta</taxon>
        <taxon>Coscinodiscophyceae</taxon>
        <taxon>Thalassiosirophycidae</taxon>
        <taxon>Thalassiosirales</taxon>
        <taxon>Thalassiosiraceae</taxon>
        <taxon>Thalassiosira</taxon>
    </lineage>
</organism>
<dbReference type="GO" id="GO:0006772">
    <property type="term" value="P:thiamine metabolic process"/>
    <property type="evidence" value="ECO:0007669"/>
    <property type="project" value="InterPro"/>
</dbReference>
<dbReference type="eggNOG" id="ENOG502QZ0G">
    <property type="taxonomic scope" value="Eukaryota"/>
</dbReference>
<dbReference type="InterPro" id="IPR023577">
    <property type="entry name" value="CYTH_domain"/>
</dbReference>
<comment type="subcellular location">
    <subcellularLocation>
        <location evidence="3">Cytoplasm</location>
    </subcellularLocation>
</comment>
<dbReference type="EMBL" id="CM000642">
    <property type="protein sequence ID" value="EED92636.1"/>
    <property type="molecule type" value="Genomic_DNA"/>
</dbReference>
<evidence type="ECO:0000256" key="14">
    <source>
        <dbReference type="SAM" id="MobiDB-lite"/>
    </source>
</evidence>
<feature type="compositionally biased region" description="Low complexity" evidence="14">
    <location>
        <begin position="1"/>
        <end position="21"/>
    </location>
</feature>
<dbReference type="PaxDb" id="35128-Thaps5797"/>
<dbReference type="GO" id="GO:0050333">
    <property type="term" value="F:thiamine triphosphate phosphatase activity"/>
    <property type="evidence" value="ECO:0007669"/>
    <property type="project" value="UniProtKB-EC"/>
</dbReference>
<evidence type="ECO:0000259" key="15">
    <source>
        <dbReference type="Pfam" id="PF01928"/>
    </source>
</evidence>
<evidence type="ECO:0000256" key="12">
    <source>
        <dbReference type="ARBA" id="ARBA00022990"/>
    </source>
</evidence>
<dbReference type="CDD" id="cd07758">
    <property type="entry name" value="ThTPase"/>
    <property type="match status" value="1"/>
</dbReference>
<feature type="region of interest" description="Disordered" evidence="14">
    <location>
        <begin position="1"/>
        <end position="31"/>
    </location>
</feature>
<dbReference type="Proteomes" id="UP000001449">
    <property type="component" value="Chromosome 5"/>
</dbReference>
<dbReference type="Pfam" id="PF01928">
    <property type="entry name" value="CYTH"/>
    <property type="match status" value="1"/>
</dbReference>
<evidence type="ECO:0000256" key="4">
    <source>
        <dbReference type="ARBA" id="ARBA00008181"/>
    </source>
</evidence>
<feature type="domain" description="CYTH" evidence="15">
    <location>
        <begin position="23"/>
        <end position="246"/>
    </location>
</feature>
<dbReference type="InterPro" id="IPR012177">
    <property type="entry name" value="ThTPase_euk"/>
</dbReference>
<keyword evidence="11" id="KW-0460">Magnesium</keyword>
<comment type="cofactor">
    <cofactor evidence="1">
        <name>Mg(2+)</name>
        <dbReference type="ChEBI" id="CHEBI:18420"/>
    </cofactor>
</comment>
<comment type="catalytic activity">
    <reaction evidence="13">
        <text>thiamine triphosphate + H2O = thiamine diphosphate + phosphate + H(+)</text>
        <dbReference type="Rhea" id="RHEA:11744"/>
        <dbReference type="ChEBI" id="CHEBI:15377"/>
        <dbReference type="ChEBI" id="CHEBI:15378"/>
        <dbReference type="ChEBI" id="CHEBI:43474"/>
        <dbReference type="ChEBI" id="CHEBI:58937"/>
        <dbReference type="ChEBI" id="CHEBI:58938"/>
        <dbReference type="EC" id="3.6.1.28"/>
    </reaction>
</comment>
<dbReference type="STRING" id="35128.B8C3X6"/>
<keyword evidence="10" id="KW-0378">Hydrolase</keyword>
<dbReference type="HOGENOM" id="CLU_916713_0_0_1"/>
<comment type="similarity">
    <text evidence="4">Belongs to the ThTPase family.</text>
</comment>
<dbReference type="InterPro" id="IPR039582">
    <property type="entry name" value="THTPA"/>
</dbReference>
<reference evidence="16 17" key="2">
    <citation type="journal article" date="2008" name="Nature">
        <title>The Phaeodactylum genome reveals the evolutionary history of diatom genomes.</title>
        <authorList>
            <person name="Bowler C."/>
            <person name="Allen A.E."/>
            <person name="Badger J.H."/>
            <person name="Grimwood J."/>
            <person name="Jabbari K."/>
            <person name="Kuo A."/>
            <person name="Maheswari U."/>
            <person name="Martens C."/>
            <person name="Maumus F."/>
            <person name="Otillar R.P."/>
            <person name="Rayko E."/>
            <person name="Salamov A."/>
            <person name="Vandepoele K."/>
            <person name="Beszteri B."/>
            <person name="Gruber A."/>
            <person name="Heijde M."/>
            <person name="Katinka M."/>
            <person name="Mock T."/>
            <person name="Valentin K."/>
            <person name="Verret F."/>
            <person name="Berges J.A."/>
            <person name="Brownlee C."/>
            <person name="Cadoret J.P."/>
            <person name="Chiovitti A."/>
            <person name="Choi C.J."/>
            <person name="Coesel S."/>
            <person name="De Martino A."/>
            <person name="Detter J.C."/>
            <person name="Durkin C."/>
            <person name="Falciatore A."/>
            <person name="Fournet J."/>
            <person name="Haruta M."/>
            <person name="Huysman M.J."/>
            <person name="Jenkins B.D."/>
            <person name="Jiroutova K."/>
            <person name="Jorgensen R.E."/>
            <person name="Joubert Y."/>
            <person name="Kaplan A."/>
            <person name="Kroger N."/>
            <person name="Kroth P.G."/>
            <person name="La Roche J."/>
            <person name="Lindquist E."/>
            <person name="Lommer M."/>
            <person name="Martin-Jezequel V."/>
            <person name="Lopez P.J."/>
            <person name="Lucas S."/>
            <person name="Mangogna M."/>
            <person name="McGinnis K."/>
            <person name="Medlin L.K."/>
            <person name="Montsant A."/>
            <person name="Oudot-Le Secq M.P."/>
            <person name="Napoli C."/>
            <person name="Obornik M."/>
            <person name="Parker M.S."/>
            <person name="Petit J.L."/>
            <person name="Porcel B.M."/>
            <person name="Poulsen N."/>
            <person name="Robison M."/>
            <person name="Rychlewski L."/>
            <person name="Rynearson T.A."/>
            <person name="Schmutz J."/>
            <person name="Shapiro H."/>
            <person name="Siaut M."/>
            <person name="Stanley M."/>
            <person name="Sussman M.R."/>
            <person name="Taylor A.R."/>
            <person name="Vardi A."/>
            <person name="von Dassow P."/>
            <person name="Vyverman W."/>
            <person name="Willis A."/>
            <person name="Wyrwicz L.S."/>
            <person name="Rokhsar D.S."/>
            <person name="Weissenbach J."/>
            <person name="Armbrust E.V."/>
            <person name="Green B.R."/>
            <person name="Van de Peer Y."/>
            <person name="Grigoriev I.V."/>
        </authorList>
    </citation>
    <scope>NUCLEOTIDE SEQUENCE [LARGE SCALE GENOMIC DNA]</scope>
    <source>
        <strain evidence="16 17">CCMP1335</strain>
    </source>
</reference>
<dbReference type="AlphaFoldDB" id="B8C3X6"/>
<evidence type="ECO:0000256" key="3">
    <source>
        <dbReference type="ARBA" id="ARBA00004496"/>
    </source>
</evidence>
<dbReference type="GO" id="GO:0042357">
    <property type="term" value="P:thiamine diphosphate metabolic process"/>
    <property type="evidence" value="ECO:0000318"/>
    <property type="project" value="GO_Central"/>
</dbReference>
<evidence type="ECO:0000256" key="13">
    <source>
        <dbReference type="ARBA" id="ARBA00048194"/>
    </source>
</evidence>
<evidence type="ECO:0000256" key="5">
    <source>
        <dbReference type="ARBA" id="ARBA00011245"/>
    </source>
</evidence>
<keyword evidence="17" id="KW-1185">Reference proteome</keyword>
<keyword evidence="12" id="KW-0007">Acetylation</keyword>
<dbReference type="PANTHER" id="PTHR14586">
    <property type="entry name" value="THIAMINE-TRIPHOSPHATASE"/>
    <property type="match status" value="1"/>
</dbReference>
<proteinExistence type="inferred from homology"/>
<protein>
    <recommendedName>
        <fullName evidence="7">Thiamine-triphosphatase</fullName>
        <ecNumber evidence="6">3.6.1.28</ecNumber>
    </recommendedName>
</protein>
<comment type="function">
    <text evidence="2">Hydrolase highly specific for thiamine triphosphate (ThTP).</text>
</comment>
<dbReference type="RefSeq" id="XP_002290884.1">
    <property type="nucleotide sequence ID" value="XM_002290848.1"/>
</dbReference>
<dbReference type="GO" id="GO:0005737">
    <property type="term" value="C:cytoplasm"/>
    <property type="evidence" value="ECO:0007669"/>
    <property type="project" value="UniProtKB-SubCell"/>
</dbReference>
<evidence type="ECO:0000256" key="1">
    <source>
        <dbReference type="ARBA" id="ARBA00001946"/>
    </source>
</evidence>
<dbReference type="InterPro" id="IPR033469">
    <property type="entry name" value="CYTH-like_dom_sf"/>
</dbReference>
<keyword evidence="8" id="KW-0963">Cytoplasm</keyword>
<dbReference type="InParanoid" id="B8C3X6"/>
<gene>
    <name evidence="16" type="ORF">THAPSDRAFT_5797</name>
</gene>
<dbReference type="SUPFAM" id="SSF55154">
    <property type="entry name" value="CYTH-like phosphatases"/>
    <property type="match status" value="1"/>
</dbReference>
<dbReference type="FunFam" id="2.40.320.10:FF:000023">
    <property type="entry name" value="Predicted protein"/>
    <property type="match status" value="1"/>
</dbReference>
<accession>B8C3X6</accession>
<dbReference type="GeneID" id="7444919"/>
<evidence type="ECO:0000313" key="16">
    <source>
        <dbReference type="EMBL" id="EED92636.1"/>
    </source>
</evidence>
<evidence type="ECO:0000256" key="6">
    <source>
        <dbReference type="ARBA" id="ARBA00012378"/>
    </source>
</evidence>